<keyword evidence="2" id="KW-1185">Reference proteome</keyword>
<sequence length="136" mass="14792">MVGGLDTVHRDVVRFTSDVNNKSLIARPQDVDRAIVWRLQWAPVCVVLDENELRRANVGWNPGLGAPGNLRGSEVNWGPWSEERSDGAPNWATQVPMNACATSAVVVDASRTTFGHLAVLSTMVRKTLRISSAKAA</sequence>
<gene>
    <name evidence="1" type="ORF">AAFF_G00103260</name>
</gene>
<evidence type="ECO:0000313" key="2">
    <source>
        <dbReference type="Proteomes" id="UP001221898"/>
    </source>
</evidence>
<proteinExistence type="predicted"/>
<dbReference type="EMBL" id="JAINUG010000168">
    <property type="protein sequence ID" value="KAJ8390529.1"/>
    <property type="molecule type" value="Genomic_DNA"/>
</dbReference>
<organism evidence="1 2">
    <name type="scientific">Aldrovandia affinis</name>
    <dbReference type="NCBI Taxonomy" id="143900"/>
    <lineage>
        <taxon>Eukaryota</taxon>
        <taxon>Metazoa</taxon>
        <taxon>Chordata</taxon>
        <taxon>Craniata</taxon>
        <taxon>Vertebrata</taxon>
        <taxon>Euteleostomi</taxon>
        <taxon>Actinopterygii</taxon>
        <taxon>Neopterygii</taxon>
        <taxon>Teleostei</taxon>
        <taxon>Notacanthiformes</taxon>
        <taxon>Halosauridae</taxon>
        <taxon>Aldrovandia</taxon>
    </lineage>
</organism>
<accession>A0AAD7RUA1</accession>
<dbReference type="AlphaFoldDB" id="A0AAD7RUA1"/>
<reference evidence="1" key="1">
    <citation type="journal article" date="2023" name="Science">
        <title>Genome structures resolve the early diversification of teleost fishes.</title>
        <authorList>
            <person name="Parey E."/>
            <person name="Louis A."/>
            <person name="Montfort J."/>
            <person name="Bouchez O."/>
            <person name="Roques C."/>
            <person name="Iampietro C."/>
            <person name="Lluch J."/>
            <person name="Castinel A."/>
            <person name="Donnadieu C."/>
            <person name="Desvignes T."/>
            <person name="Floi Bucao C."/>
            <person name="Jouanno E."/>
            <person name="Wen M."/>
            <person name="Mejri S."/>
            <person name="Dirks R."/>
            <person name="Jansen H."/>
            <person name="Henkel C."/>
            <person name="Chen W.J."/>
            <person name="Zahm M."/>
            <person name="Cabau C."/>
            <person name="Klopp C."/>
            <person name="Thompson A.W."/>
            <person name="Robinson-Rechavi M."/>
            <person name="Braasch I."/>
            <person name="Lecointre G."/>
            <person name="Bobe J."/>
            <person name="Postlethwait J.H."/>
            <person name="Berthelot C."/>
            <person name="Roest Crollius H."/>
            <person name="Guiguen Y."/>
        </authorList>
    </citation>
    <scope>NUCLEOTIDE SEQUENCE</scope>
    <source>
        <strain evidence="1">NC1722</strain>
    </source>
</reference>
<protein>
    <submittedName>
        <fullName evidence="1">Uncharacterized protein</fullName>
    </submittedName>
</protein>
<comment type="caution">
    <text evidence="1">The sequence shown here is derived from an EMBL/GenBank/DDBJ whole genome shotgun (WGS) entry which is preliminary data.</text>
</comment>
<dbReference type="Proteomes" id="UP001221898">
    <property type="component" value="Unassembled WGS sequence"/>
</dbReference>
<evidence type="ECO:0000313" key="1">
    <source>
        <dbReference type="EMBL" id="KAJ8390529.1"/>
    </source>
</evidence>
<name>A0AAD7RUA1_9TELE</name>